<dbReference type="EMBL" id="JH000717">
    <property type="protein sequence ID" value="EGV99000.1"/>
    <property type="molecule type" value="Genomic_DNA"/>
</dbReference>
<dbReference type="InParanoid" id="G3HTS5"/>
<gene>
    <name evidence="1" type="ORF">I79_014303</name>
</gene>
<evidence type="ECO:0000313" key="2">
    <source>
        <dbReference type="Proteomes" id="UP000001075"/>
    </source>
</evidence>
<accession>G3HTS5</accession>
<reference evidence="2" key="1">
    <citation type="journal article" date="2011" name="Nat. Biotechnol.">
        <title>The genomic sequence of the Chinese hamster ovary (CHO)-K1 cell line.</title>
        <authorList>
            <person name="Xu X."/>
            <person name="Nagarajan H."/>
            <person name="Lewis N.E."/>
            <person name="Pan S."/>
            <person name="Cai Z."/>
            <person name="Liu X."/>
            <person name="Chen W."/>
            <person name="Xie M."/>
            <person name="Wang W."/>
            <person name="Hammond S."/>
            <person name="Andersen M.R."/>
            <person name="Neff N."/>
            <person name="Passarelli B."/>
            <person name="Koh W."/>
            <person name="Fan H.C."/>
            <person name="Wang J."/>
            <person name="Gui Y."/>
            <person name="Lee K.H."/>
            <person name="Betenbaugh M.J."/>
            <person name="Quake S.R."/>
            <person name="Famili I."/>
            <person name="Palsson B.O."/>
            <person name="Wang J."/>
        </authorList>
    </citation>
    <scope>NUCLEOTIDE SEQUENCE [LARGE SCALE GENOMIC DNA]</scope>
    <source>
        <strain evidence="2">CHO K1 cell line</strain>
    </source>
</reference>
<protein>
    <submittedName>
        <fullName evidence="1">Uncharacterized protein</fullName>
    </submittedName>
</protein>
<dbReference type="Proteomes" id="UP000001075">
    <property type="component" value="Unassembled WGS sequence"/>
</dbReference>
<name>G3HTS5_CRIGR</name>
<sequence>MNLTMSCRNIKRLDTPDQIGIFSLTLARTFRCGSFVPSHAQTLRPRLPHPAQRRW</sequence>
<organism evidence="1 2">
    <name type="scientific">Cricetulus griseus</name>
    <name type="common">Chinese hamster</name>
    <name type="synonym">Cricetulus barabensis griseus</name>
    <dbReference type="NCBI Taxonomy" id="10029"/>
    <lineage>
        <taxon>Eukaryota</taxon>
        <taxon>Metazoa</taxon>
        <taxon>Chordata</taxon>
        <taxon>Craniata</taxon>
        <taxon>Vertebrata</taxon>
        <taxon>Euteleostomi</taxon>
        <taxon>Mammalia</taxon>
        <taxon>Eutheria</taxon>
        <taxon>Euarchontoglires</taxon>
        <taxon>Glires</taxon>
        <taxon>Rodentia</taxon>
        <taxon>Myomorpha</taxon>
        <taxon>Muroidea</taxon>
        <taxon>Cricetidae</taxon>
        <taxon>Cricetinae</taxon>
        <taxon>Cricetulus</taxon>
    </lineage>
</organism>
<dbReference type="AlphaFoldDB" id="G3HTS5"/>
<proteinExistence type="predicted"/>
<evidence type="ECO:0000313" key="1">
    <source>
        <dbReference type="EMBL" id="EGV99000.1"/>
    </source>
</evidence>